<evidence type="ECO:0000313" key="2">
    <source>
        <dbReference type="EMBL" id="BFO18158.1"/>
    </source>
</evidence>
<feature type="compositionally biased region" description="Basic residues" evidence="1">
    <location>
        <begin position="243"/>
        <end position="272"/>
    </location>
</feature>
<gene>
    <name evidence="2" type="ORF">SHKM778_45460</name>
</gene>
<dbReference type="EMBL" id="AP035768">
    <property type="protein sequence ID" value="BFO18158.1"/>
    <property type="molecule type" value="Genomic_DNA"/>
</dbReference>
<accession>A0AAT9HM00</accession>
<organism evidence="2">
    <name type="scientific">Streptomyces haneummycinicus</name>
    <dbReference type="NCBI Taxonomy" id="3074435"/>
    <lineage>
        <taxon>Bacteria</taxon>
        <taxon>Bacillati</taxon>
        <taxon>Actinomycetota</taxon>
        <taxon>Actinomycetes</taxon>
        <taxon>Kitasatosporales</taxon>
        <taxon>Streptomycetaceae</taxon>
        <taxon>Streptomyces</taxon>
    </lineage>
</organism>
<feature type="region of interest" description="Disordered" evidence="1">
    <location>
        <begin position="203"/>
        <end position="272"/>
    </location>
</feature>
<evidence type="ECO:0000256" key="1">
    <source>
        <dbReference type="SAM" id="MobiDB-lite"/>
    </source>
</evidence>
<reference evidence="2" key="1">
    <citation type="submission" date="2024-06" db="EMBL/GenBank/DDBJ databases">
        <authorList>
            <consortium name="consrtm"/>
            <person name="Uemura M."/>
            <person name="Terahara T."/>
        </authorList>
    </citation>
    <scope>NUCLEOTIDE SEQUENCE</scope>
    <source>
        <strain evidence="2">KM77-8</strain>
    </source>
</reference>
<protein>
    <submittedName>
        <fullName evidence="2">Uncharacterized protein</fullName>
    </submittedName>
</protein>
<name>A0AAT9HM00_9ACTN</name>
<sequence length="272" mass="29729">MLGSVRIDGLPGTESTASYWAQELRVPLTAATRAKLNLSKIASLEVTPKSRSGKAWLMDAWSWKPGTPAVKTTPLTRVDIGRLTVKEGDSGFRTYQVPVRITGKNAGAVRLYVIDPDTGRSTGRLVKVGPDTAGIKVKVKVEGNKRYGWDKSHNIAVKAVQGTVVGADAGGVTAANDDPMPKVTIEPVNADVTEGTPLTWRISSRRRRTPRFGPWPSWSPSPAAARSCPRPTSTRSGCPSSWRRSRTRRSRSRRSRTGRCGRRSRRAKNRQS</sequence>
<reference evidence="2" key="2">
    <citation type="submission" date="2024-07" db="EMBL/GenBank/DDBJ databases">
        <title>Streptomyces haneummycinica sp. nov., a new antibiotic-producing actinobacterium isolated from marine sediment.</title>
        <authorList>
            <person name="Uemura M."/>
            <person name="Hamada M."/>
            <person name="Hirano S."/>
            <person name="Kobayashi K."/>
            <person name="Ohshiro T."/>
            <person name="Kobayashi T."/>
            <person name="Terahara T."/>
        </authorList>
    </citation>
    <scope>NUCLEOTIDE SEQUENCE</scope>
    <source>
        <strain evidence="2">KM77-8</strain>
    </source>
</reference>
<dbReference type="AlphaFoldDB" id="A0AAT9HM00"/>
<feature type="compositionally biased region" description="Low complexity" evidence="1">
    <location>
        <begin position="214"/>
        <end position="231"/>
    </location>
</feature>
<proteinExistence type="predicted"/>